<evidence type="ECO:0000313" key="2">
    <source>
        <dbReference type="EnsemblProtists" id="EKX34924"/>
    </source>
</evidence>
<evidence type="ECO:0000313" key="3">
    <source>
        <dbReference type="Proteomes" id="UP000011087"/>
    </source>
</evidence>
<feature type="non-terminal residue" evidence="1">
    <location>
        <position position="85"/>
    </location>
</feature>
<sequence length="85" mass="9201">MVASQLMYHAGSLLPGLNMFGSTRPKPISVPDLVCQHLDGQARVSALMYKDSAHGNKIGGALAMMKDLQAQRRRAILEGCPLPRI</sequence>
<organism evidence="1">
    <name type="scientific">Guillardia theta (strain CCMP2712)</name>
    <name type="common">Cryptophyte</name>
    <dbReference type="NCBI Taxonomy" id="905079"/>
    <lineage>
        <taxon>Eukaryota</taxon>
        <taxon>Cryptophyceae</taxon>
        <taxon>Pyrenomonadales</taxon>
        <taxon>Geminigeraceae</taxon>
        <taxon>Guillardia</taxon>
    </lineage>
</organism>
<dbReference type="RefSeq" id="XP_005821904.1">
    <property type="nucleotide sequence ID" value="XM_005821847.1"/>
</dbReference>
<dbReference type="PaxDb" id="55529-EKX34924"/>
<keyword evidence="3" id="KW-1185">Reference proteome</keyword>
<dbReference type="HOGENOM" id="CLU_2517347_0_0_1"/>
<reference evidence="3" key="2">
    <citation type="submission" date="2012-11" db="EMBL/GenBank/DDBJ databases">
        <authorList>
            <person name="Kuo A."/>
            <person name="Curtis B.A."/>
            <person name="Tanifuji G."/>
            <person name="Burki F."/>
            <person name="Gruber A."/>
            <person name="Irimia M."/>
            <person name="Maruyama S."/>
            <person name="Arias M.C."/>
            <person name="Ball S.G."/>
            <person name="Gile G.H."/>
            <person name="Hirakawa Y."/>
            <person name="Hopkins J.F."/>
            <person name="Rensing S.A."/>
            <person name="Schmutz J."/>
            <person name="Symeonidi A."/>
            <person name="Elias M."/>
            <person name="Eveleigh R.J."/>
            <person name="Herman E.K."/>
            <person name="Klute M.J."/>
            <person name="Nakayama T."/>
            <person name="Obornik M."/>
            <person name="Reyes-Prieto A."/>
            <person name="Armbrust E.V."/>
            <person name="Aves S.J."/>
            <person name="Beiko R.G."/>
            <person name="Coutinho P."/>
            <person name="Dacks J.B."/>
            <person name="Durnford D.G."/>
            <person name="Fast N.M."/>
            <person name="Green B.R."/>
            <person name="Grisdale C."/>
            <person name="Hempe F."/>
            <person name="Henrissat B."/>
            <person name="Hoppner M.P."/>
            <person name="Ishida K.-I."/>
            <person name="Kim E."/>
            <person name="Koreny L."/>
            <person name="Kroth P.G."/>
            <person name="Liu Y."/>
            <person name="Malik S.-B."/>
            <person name="Maier U.G."/>
            <person name="McRose D."/>
            <person name="Mock T."/>
            <person name="Neilson J.A."/>
            <person name="Onodera N.T."/>
            <person name="Poole A.M."/>
            <person name="Pritham E.J."/>
            <person name="Richards T.A."/>
            <person name="Rocap G."/>
            <person name="Roy S.W."/>
            <person name="Sarai C."/>
            <person name="Schaack S."/>
            <person name="Shirato S."/>
            <person name="Slamovits C.H."/>
            <person name="Spencer D.F."/>
            <person name="Suzuki S."/>
            <person name="Worden A.Z."/>
            <person name="Zauner S."/>
            <person name="Barry K."/>
            <person name="Bell C."/>
            <person name="Bharti A.K."/>
            <person name="Crow J.A."/>
            <person name="Grimwood J."/>
            <person name="Kramer R."/>
            <person name="Lindquist E."/>
            <person name="Lucas S."/>
            <person name="Salamov A."/>
            <person name="McFadden G.I."/>
            <person name="Lane C.E."/>
            <person name="Keeling P.J."/>
            <person name="Gray M.W."/>
            <person name="Grigoriev I.V."/>
            <person name="Archibald J.M."/>
        </authorList>
    </citation>
    <scope>NUCLEOTIDE SEQUENCE</scope>
    <source>
        <strain evidence="3">CCMP2712</strain>
    </source>
</reference>
<dbReference type="EnsemblProtists" id="EKX34924">
    <property type="protein sequence ID" value="EKX34924"/>
    <property type="gene ID" value="GUITHDRAFT_155618"/>
</dbReference>
<dbReference type="KEGG" id="gtt:GUITHDRAFT_155618"/>
<protein>
    <submittedName>
        <fullName evidence="1 2">Uncharacterized protein</fullName>
    </submittedName>
</protein>
<evidence type="ECO:0000313" key="1">
    <source>
        <dbReference type="EMBL" id="EKX34924.1"/>
    </source>
</evidence>
<dbReference type="AlphaFoldDB" id="L1IG80"/>
<gene>
    <name evidence="1" type="ORF">GUITHDRAFT_155618</name>
</gene>
<name>L1IG80_GUITC</name>
<dbReference type="Proteomes" id="UP000011087">
    <property type="component" value="Unassembled WGS sequence"/>
</dbReference>
<proteinExistence type="predicted"/>
<dbReference type="EMBL" id="JH993100">
    <property type="protein sequence ID" value="EKX34924.1"/>
    <property type="molecule type" value="Genomic_DNA"/>
</dbReference>
<dbReference type="GeneID" id="17291686"/>
<reference evidence="1 3" key="1">
    <citation type="journal article" date="2012" name="Nature">
        <title>Algal genomes reveal evolutionary mosaicism and the fate of nucleomorphs.</title>
        <authorList>
            <consortium name="DOE Joint Genome Institute"/>
            <person name="Curtis B.A."/>
            <person name="Tanifuji G."/>
            <person name="Burki F."/>
            <person name="Gruber A."/>
            <person name="Irimia M."/>
            <person name="Maruyama S."/>
            <person name="Arias M.C."/>
            <person name="Ball S.G."/>
            <person name="Gile G.H."/>
            <person name="Hirakawa Y."/>
            <person name="Hopkins J.F."/>
            <person name="Kuo A."/>
            <person name="Rensing S.A."/>
            <person name="Schmutz J."/>
            <person name="Symeonidi A."/>
            <person name="Elias M."/>
            <person name="Eveleigh R.J."/>
            <person name="Herman E.K."/>
            <person name="Klute M.J."/>
            <person name="Nakayama T."/>
            <person name="Obornik M."/>
            <person name="Reyes-Prieto A."/>
            <person name="Armbrust E.V."/>
            <person name="Aves S.J."/>
            <person name="Beiko R.G."/>
            <person name="Coutinho P."/>
            <person name="Dacks J.B."/>
            <person name="Durnford D.G."/>
            <person name="Fast N.M."/>
            <person name="Green B.R."/>
            <person name="Grisdale C.J."/>
            <person name="Hempel F."/>
            <person name="Henrissat B."/>
            <person name="Hoppner M.P."/>
            <person name="Ishida K."/>
            <person name="Kim E."/>
            <person name="Koreny L."/>
            <person name="Kroth P.G."/>
            <person name="Liu Y."/>
            <person name="Malik S.B."/>
            <person name="Maier U.G."/>
            <person name="McRose D."/>
            <person name="Mock T."/>
            <person name="Neilson J.A."/>
            <person name="Onodera N.T."/>
            <person name="Poole A.M."/>
            <person name="Pritham E.J."/>
            <person name="Richards T.A."/>
            <person name="Rocap G."/>
            <person name="Roy S.W."/>
            <person name="Sarai C."/>
            <person name="Schaack S."/>
            <person name="Shirato S."/>
            <person name="Slamovits C.H."/>
            <person name="Spencer D.F."/>
            <person name="Suzuki S."/>
            <person name="Worden A.Z."/>
            <person name="Zauner S."/>
            <person name="Barry K."/>
            <person name="Bell C."/>
            <person name="Bharti A.K."/>
            <person name="Crow J.A."/>
            <person name="Grimwood J."/>
            <person name="Kramer R."/>
            <person name="Lindquist E."/>
            <person name="Lucas S."/>
            <person name="Salamov A."/>
            <person name="McFadden G.I."/>
            <person name="Lane C.E."/>
            <person name="Keeling P.J."/>
            <person name="Gray M.W."/>
            <person name="Grigoriev I.V."/>
            <person name="Archibald J.M."/>
        </authorList>
    </citation>
    <scope>NUCLEOTIDE SEQUENCE</scope>
    <source>
        <strain evidence="1 3">CCMP2712</strain>
    </source>
</reference>
<accession>L1IG80</accession>
<reference evidence="2" key="3">
    <citation type="submission" date="2016-03" db="UniProtKB">
        <authorList>
            <consortium name="EnsemblProtists"/>
        </authorList>
    </citation>
    <scope>IDENTIFICATION</scope>
</reference>